<dbReference type="AlphaFoldDB" id="A0A1I8FQW7"/>
<proteinExistence type="predicted"/>
<name>A0A1I8FQW7_9PLAT</name>
<evidence type="ECO:0000313" key="3">
    <source>
        <dbReference type="WBParaSite" id="maker-unitig_43659-snap-gene-0.1-mRNA-1"/>
    </source>
</evidence>
<accession>A0A1I8FQW7</accession>
<feature type="region of interest" description="Disordered" evidence="1">
    <location>
        <begin position="1"/>
        <end position="93"/>
    </location>
</feature>
<evidence type="ECO:0000313" key="2">
    <source>
        <dbReference type="Proteomes" id="UP000095280"/>
    </source>
</evidence>
<sequence length="93" mass="10456">MQFSERTGPGHECQHKPPVNQQRIDHPAAHGRRQHLLGQGDRRSNSQMQRVLSRARLRHAAVKSMLGSSKRVRQRHGEATGAAQCRRENSSSA</sequence>
<reference evidence="3" key="1">
    <citation type="submission" date="2016-11" db="UniProtKB">
        <authorList>
            <consortium name="WormBaseParasite"/>
        </authorList>
    </citation>
    <scope>IDENTIFICATION</scope>
</reference>
<organism evidence="2 3">
    <name type="scientific">Macrostomum lignano</name>
    <dbReference type="NCBI Taxonomy" id="282301"/>
    <lineage>
        <taxon>Eukaryota</taxon>
        <taxon>Metazoa</taxon>
        <taxon>Spiralia</taxon>
        <taxon>Lophotrochozoa</taxon>
        <taxon>Platyhelminthes</taxon>
        <taxon>Rhabditophora</taxon>
        <taxon>Macrostomorpha</taxon>
        <taxon>Macrostomida</taxon>
        <taxon>Macrostomidae</taxon>
        <taxon>Macrostomum</taxon>
    </lineage>
</organism>
<keyword evidence="2" id="KW-1185">Reference proteome</keyword>
<protein>
    <submittedName>
        <fullName evidence="3">DUF1534 domain-containing protein</fullName>
    </submittedName>
</protein>
<evidence type="ECO:0000256" key="1">
    <source>
        <dbReference type="SAM" id="MobiDB-lite"/>
    </source>
</evidence>
<dbReference type="Proteomes" id="UP000095280">
    <property type="component" value="Unplaced"/>
</dbReference>
<dbReference type="WBParaSite" id="maker-unitig_43659-snap-gene-0.1-mRNA-1">
    <property type="protein sequence ID" value="maker-unitig_43659-snap-gene-0.1-mRNA-1"/>
    <property type="gene ID" value="maker-unitig_43659-snap-gene-0.1"/>
</dbReference>